<evidence type="ECO:0000256" key="1">
    <source>
        <dbReference type="SAM" id="Phobius"/>
    </source>
</evidence>
<protein>
    <submittedName>
        <fullName evidence="2">Uncharacterized protein</fullName>
    </submittedName>
</protein>
<accession>A0A8H3ARU3</accession>
<comment type="caution">
    <text evidence="2">The sequence shown here is derived from an EMBL/GenBank/DDBJ whole genome shotgun (WGS) entry which is preliminary data.</text>
</comment>
<dbReference type="EMBL" id="CAJMWS010000341">
    <property type="protein sequence ID" value="CAE6435781.1"/>
    <property type="molecule type" value="Genomic_DNA"/>
</dbReference>
<sequence>MARRAVTTSVGSMPISGSSARRLVPFTSIILRILLSILQMIILKPLGLVLTRIIGDLDFTTYGSSADLTQEANPRNLYTVVQGRDLPPVRAEIHNDNVLDLPELVPPVPPPRRMLPLTGSLNGIPLD</sequence>
<evidence type="ECO:0000313" key="2">
    <source>
        <dbReference type="EMBL" id="CAE6435781.1"/>
    </source>
</evidence>
<dbReference type="AlphaFoldDB" id="A0A8H3ARU3"/>
<gene>
    <name evidence="2" type="ORF">RDB_LOCUS120448</name>
</gene>
<keyword evidence="1" id="KW-1133">Transmembrane helix</keyword>
<name>A0A8H3ARU3_9AGAM</name>
<feature type="transmembrane region" description="Helical" evidence="1">
    <location>
        <begin position="23"/>
        <end position="43"/>
    </location>
</feature>
<organism evidence="2 3">
    <name type="scientific">Rhizoctonia solani</name>
    <dbReference type="NCBI Taxonomy" id="456999"/>
    <lineage>
        <taxon>Eukaryota</taxon>
        <taxon>Fungi</taxon>
        <taxon>Dikarya</taxon>
        <taxon>Basidiomycota</taxon>
        <taxon>Agaricomycotina</taxon>
        <taxon>Agaricomycetes</taxon>
        <taxon>Cantharellales</taxon>
        <taxon>Ceratobasidiaceae</taxon>
        <taxon>Rhizoctonia</taxon>
    </lineage>
</organism>
<evidence type="ECO:0000313" key="3">
    <source>
        <dbReference type="Proteomes" id="UP000663846"/>
    </source>
</evidence>
<keyword evidence="1" id="KW-0812">Transmembrane</keyword>
<proteinExistence type="predicted"/>
<reference evidence="2" key="1">
    <citation type="submission" date="2021-01" db="EMBL/GenBank/DDBJ databases">
        <authorList>
            <person name="Kaushik A."/>
        </authorList>
    </citation>
    <scope>NUCLEOTIDE SEQUENCE</scope>
    <source>
        <strain evidence="2">AG1-1C</strain>
    </source>
</reference>
<dbReference type="Proteomes" id="UP000663846">
    <property type="component" value="Unassembled WGS sequence"/>
</dbReference>
<keyword evidence="1" id="KW-0472">Membrane</keyword>